<protein>
    <submittedName>
        <fullName evidence="1">Uncharacterized protein</fullName>
    </submittedName>
</protein>
<dbReference type="OrthoDB" id="5125733at2759"/>
<proteinExistence type="predicted"/>
<dbReference type="EMBL" id="KL142497">
    <property type="protein sequence ID" value="KDR65149.1"/>
    <property type="molecule type" value="Genomic_DNA"/>
</dbReference>
<sequence>MPEISDIAGLWKEYIVPELLWFVNGPPAERPTGGYQAPTWSWASLNTQVAPGIQDFGYAFDWKIELLEAVAHPAAMLGQVTRYLVDSLQT</sequence>
<name>A0A067SBK9_GALM3</name>
<dbReference type="Proteomes" id="UP000027222">
    <property type="component" value="Unassembled WGS sequence"/>
</dbReference>
<evidence type="ECO:0000313" key="2">
    <source>
        <dbReference type="Proteomes" id="UP000027222"/>
    </source>
</evidence>
<dbReference type="HOGENOM" id="CLU_188555_0_0_1"/>
<accession>A0A067SBK9</accession>
<reference evidence="2" key="1">
    <citation type="journal article" date="2014" name="Proc. Natl. Acad. Sci. U.S.A.">
        <title>Extensive sampling of basidiomycete genomes demonstrates inadequacy of the white-rot/brown-rot paradigm for wood decay fungi.</title>
        <authorList>
            <person name="Riley R."/>
            <person name="Salamov A.A."/>
            <person name="Brown D.W."/>
            <person name="Nagy L.G."/>
            <person name="Floudas D."/>
            <person name="Held B.W."/>
            <person name="Levasseur A."/>
            <person name="Lombard V."/>
            <person name="Morin E."/>
            <person name="Otillar R."/>
            <person name="Lindquist E.A."/>
            <person name="Sun H."/>
            <person name="LaButti K.M."/>
            <person name="Schmutz J."/>
            <person name="Jabbour D."/>
            <person name="Luo H."/>
            <person name="Baker S.E."/>
            <person name="Pisabarro A.G."/>
            <person name="Walton J.D."/>
            <person name="Blanchette R.A."/>
            <person name="Henrissat B."/>
            <person name="Martin F."/>
            <person name="Cullen D."/>
            <person name="Hibbett D.S."/>
            <person name="Grigoriev I.V."/>
        </authorList>
    </citation>
    <scope>NUCLEOTIDE SEQUENCE [LARGE SCALE GENOMIC DNA]</scope>
    <source>
        <strain evidence="2">CBS 339.88</strain>
    </source>
</reference>
<gene>
    <name evidence="1" type="ORF">GALMADRAFT_148939</name>
</gene>
<evidence type="ECO:0000313" key="1">
    <source>
        <dbReference type="EMBL" id="KDR65149.1"/>
    </source>
</evidence>
<dbReference type="AlphaFoldDB" id="A0A067SBK9"/>
<organism evidence="1 2">
    <name type="scientific">Galerina marginata (strain CBS 339.88)</name>
    <dbReference type="NCBI Taxonomy" id="685588"/>
    <lineage>
        <taxon>Eukaryota</taxon>
        <taxon>Fungi</taxon>
        <taxon>Dikarya</taxon>
        <taxon>Basidiomycota</taxon>
        <taxon>Agaricomycotina</taxon>
        <taxon>Agaricomycetes</taxon>
        <taxon>Agaricomycetidae</taxon>
        <taxon>Agaricales</taxon>
        <taxon>Agaricineae</taxon>
        <taxon>Strophariaceae</taxon>
        <taxon>Galerina</taxon>
    </lineage>
</organism>
<keyword evidence="2" id="KW-1185">Reference proteome</keyword>